<evidence type="ECO:0000256" key="8">
    <source>
        <dbReference type="HAMAP-Rule" id="MF_00983"/>
    </source>
</evidence>
<keyword evidence="6 8" id="KW-0067">ATP-binding</keyword>
<feature type="region of interest" description="Disordered" evidence="9">
    <location>
        <begin position="109"/>
        <end position="181"/>
    </location>
</feature>
<keyword evidence="2 8" id="KW-0235">DNA replication</keyword>
<dbReference type="PANTHER" id="PTHR30580:SF0">
    <property type="entry name" value="PRIMOSOMAL PROTEIN N"/>
    <property type="match status" value="1"/>
</dbReference>
<evidence type="ECO:0000256" key="4">
    <source>
        <dbReference type="ARBA" id="ARBA00022741"/>
    </source>
</evidence>
<feature type="compositionally biased region" description="Low complexity" evidence="9">
    <location>
        <begin position="109"/>
        <end position="120"/>
    </location>
</feature>
<protein>
    <recommendedName>
        <fullName evidence="8">Probable replication restart protein PriA</fullName>
    </recommendedName>
    <alternativeName>
        <fullName evidence="8">Putative ATP-dependent DNA helicase PriA</fullName>
    </alternativeName>
</protein>
<keyword evidence="3 8" id="KW-0479">Metal-binding</keyword>
<dbReference type="InterPro" id="IPR041222">
    <property type="entry name" value="PriA_3primeBD"/>
</dbReference>
<evidence type="ECO:0000313" key="12">
    <source>
        <dbReference type="Proteomes" id="UP001303001"/>
    </source>
</evidence>
<feature type="binding site" evidence="8">
    <location>
        <position position="452"/>
    </location>
    <ligand>
        <name>Zn(2+)</name>
        <dbReference type="ChEBI" id="CHEBI:29105"/>
        <label>2</label>
    </ligand>
</feature>
<evidence type="ECO:0000313" key="11">
    <source>
        <dbReference type="EMBL" id="WNM42860.1"/>
    </source>
</evidence>
<accession>A0ABZ0A604</accession>
<comment type="cofactor">
    <cofactor evidence="8">
        <name>Zn(2+)</name>
        <dbReference type="ChEBI" id="CHEBI:29105"/>
    </cofactor>
    <text evidence="8">Binds 2 zinc ions per subunit.</text>
</comment>
<dbReference type="EMBL" id="CP134876">
    <property type="protein sequence ID" value="WNM42860.1"/>
    <property type="molecule type" value="Genomic_DNA"/>
</dbReference>
<dbReference type="Gene3D" id="3.40.50.300">
    <property type="entry name" value="P-loop containing nucleotide triphosphate hydrolases"/>
    <property type="match status" value="1"/>
</dbReference>
<evidence type="ECO:0000256" key="5">
    <source>
        <dbReference type="ARBA" id="ARBA00022833"/>
    </source>
</evidence>
<sequence length="692" mass="71408">MPLPHLDRPFDYLVPDTLDADARPGVRVKVRFAGQLVDGWLLERVAESAHPKLAYLEKVVSPVPVLAPEVAELARAVADRYAGSLADVLRLAVPPRHARVEKDVTATDAAGADADATPPAAADPPVPASADAADPATPAAAAGPARPATPASAEAAGPATPATVPVHAGPDDAAPVDPRGWRDYPAGPALLRALTAGRAPRAVWSALPGEDWADRYADAVAATVAGGRGAVVVVADARDLDRLDAALTAVLGPGRHACLSAAAGPARRYRAFLAARRGDVPVVIGTRAAMFAPVERLGLVAVWDDGDDLHAEPRAPYPHAREVLLTRAQLGGTAALVGGYARTAEAQLLVETGWAREVVADRATVRARMPAIAPTGDDPHLARDPGAASARLPSLAWTTARDALRADLPVLVQVPRRGYLPSVACAECRAPARCPHCAGPLGLPSADGVPACRWCGRVAAAYACPECGGRRLRASVTGARRTAEELGRAFPGVPVRTSGREEVLAAVPAGAGLVIATPGAEPVAEGGYGAVLLLDSWALLTRADLRAGEETLRRWLAAAALARPGSAGGRVVVVADGALAPVQALLRWDSAWFATRELAERRELGFPPAVRMASVTGVADAVADLLAGTRLPDGAEVLGPVPADEGRERMLVRVPRARAAALAGALHAAAGQRSARKAADPVRLQIDPLSLF</sequence>
<evidence type="ECO:0000256" key="6">
    <source>
        <dbReference type="ARBA" id="ARBA00022840"/>
    </source>
</evidence>
<dbReference type="InterPro" id="IPR027417">
    <property type="entry name" value="P-loop_NTPase"/>
</dbReference>
<evidence type="ECO:0000256" key="9">
    <source>
        <dbReference type="SAM" id="MobiDB-lite"/>
    </source>
</evidence>
<organism evidence="11 12">
    <name type="scientific">Micromonospora halotolerans</name>
    <dbReference type="NCBI Taxonomy" id="709879"/>
    <lineage>
        <taxon>Bacteria</taxon>
        <taxon>Bacillati</taxon>
        <taxon>Actinomycetota</taxon>
        <taxon>Actinomycetes</taxon>
        <taxon>Micromonosporales</taxon>
        <taxon>Micromonosporaceae</taxon>
        <taxon>Micromonospora</taxon>
    </lineage>
</organism>
<comment type="function">
    <text evidence="8">Initiates the restart of stalled replication forks, which reloads the replicative helicase on sites other than the origin of replication. Recognizes and binds to abandoned replication forks and remodels them to uncover a helicase loading site. Promotes assembly of the primosome at these replication forks.</text>
</comment>
<feature type="binding site" evidence="8">
    <location>
        <position position="467"/>
    </location>
    <ligand>
        <name>Zn(2+)</name>
        <dbReference type="ChEBI" id="CHEBI:29105"/>
        <label>1</label>
    </ligand>
</feature>
<keyword evidence="5 8" id="KW-0862">Zinc</keyword>
<dbReference type="InterPro" id="IPR042115">
    <property type="entry name" value="PriA_3primeBD_sf"/>
</dbReference>
<dbReference type="Proteomes" id="UP001303001">
    <property type="component" value="Chromosome"/>
</dbReference>
<dbReference type="Pfam" id="PF17764">
    <property type="entry name" value="PriA_3primeBD"/>
    <property type="match status" value="1"/>
</dbReference>
<evidence type="ECO:0000256" key="7">
    <source>
        <dbReference type="ARBA" id="ARBA00023125"/>
    </source>
</evidence>
<keyword evidence="12" id="KW-1185">Reference proteome</keyword>
<feature type="compositionally biased region" description="Low complexity" evidence="9">
    <location>
        <begin position="128"/>
        <end position="168"/>
    </location>
</feature>
<comment type="subunit">
    <text evidence="8">Component of the replication restart primosome.</text>
</comment>
<proteinExistence type="inferred from homology"/>
<feature type="binding site" evidence="8">
    <location>
        <position position="455"/>
    </location>
    <ligand>
        <name>Zn(2+)</name>
        <dbReference type="ChEBI" id="CHEBI:29105"/>
        <label>2</label>
    </ligand>
</feature>
<comment type="similarity">
    <text evidence="8">Belongs to the helicase family. PriA subfamily.</text>
</comment>
<comment type="caution">
    <text evidence="8">As this protein does not have any detectable helicase domains, it probably does not have helicase activity.</text>
</comment>
<keyword evidence="1 8" id="KW-0639">Primosome</keyword>
<feature type="binding site" evidence="8">
    <location>
        <position position="425"/>
    </location>
    <ligand>
        <name>Zn(2+)</name>
        <dbReference type="ChEBI" id="CHEBI:29105"/>
        <label>1</label>
    </ligand>
</feature>
<evidence type="ECO:0000256" key="2">
    <source>
        <dbReference type="ARBA" id="ARBA00022705"/>
    </source>
</evidence>
<dbReference type="PANTHER" id="PTHR30580">
    <property type="entry name" value="PRIMOSOMAL PROTEIN N"/>
    <property type="match status" value="1"/>
</dbReference>
<dbReference type="HAMAP" id="MF_00983">
    <property type="entry name" value="PriA"/>
    <property type="match status" value="1"/>
</dbReference>
<feature type="binding site" evidence="8">
    <location>
        <position position="464"/>
    </location>
    <ligand>
        <name>Zn(2+)</name>
        <dbReference type="ChEBI" id="CHEBI:29105"/>
        <label>1</label>
    </ligand>
</feature>
<keyword evidence="4 8" id="KW-0547">Nucleotide-binding</keyword>
<evidence type="ECO:0000256" key="1">
    <source>
        <dbReference type="ARBA" id="ARBA00022515"/>
    </source>
</evidence>
<feature type="binding site" evidence="8">
    <location>
        <position position="434"/>
    </location>
    <ligand>
        <name>Zn(2+)</name>
        <dbReference type="ChEBI" id="CHEBI:29105"/>
        <label>2</label>
    </ligand>
</feature>
<feature type="binding site" evidence="8">
    <location>
        <position position="428"/>
    </location>
    <ligand>
        <name>Zn(2+)</name>
        <dbReference type="ChEBI" id="CHEBI:29105"/>
        <label>1</label>
    </ligand>
</feature>
<evidence type="ECO:0000256" key="3">
    <source>
        <dbReference type="ARBA" id="ARBA00022723"/>
    </source>
</evidence>
<feature type="domain" description="Primosomal protein N' 3' DNA-binding" evidence="10">
    <location>
        <begin position="2"/>
        <end position="94"/>
    </location>
</feature>
<dbReference type="InterPro" id="IPR005259">
    <property type="entry name" value="PriA"/>
</dbReference>
<evidence type="ECO:0000259" key="10">
    <source>
        <dbReference type="Pfam" id="PF17764"/>
    </source>
</evidence>
<gene>
    <name evidence="8" type="primary">priA</name>
    <name evidence="11" type="ORF">RMN56_00305</name>
</gene>
<reference evidence="11 12" key="1">
    <citation type="submission" date="2023-09" db="EMBL/GenBank/DDBJ databases">
        <title>Micromonospora halotolerans DSM 45598 genome sequence.</title>
        <authorList>
            <person name="Mo P."/>
        </authorList>
    </citation>
    <scope>NUCLEOTIDE SEQUENCE [LARGE SCALE GENOMIC DNA]</scope>
    <source>
        <strain evidence="11 12">DSM 45598</strain>
    </source>
</reference>
<keyword evidence="7 8" id="KW-0238">DNA-binding</keyword>
<name>A0ABZ0A604_9ACTN</name>
<dbReference type="Gene3D" id="3.40.1440.60">
    <property type="entry name" value="PriA, 3(prime) DNA-binding domain"/>
    <property type="match status" value="1"/>
</dbReference>
<feature type="binding site" evidence="8">
    <location>
        <position position="437"/>
    </location>
    <ligand>
        <name>Zn(2+)</name>
        <dbReference type="ChEBI" id="CHEBI:29105"/>
        <label>2</label>
    </ligand>
</feature>